<dbReference type="AlphaFoldDB" id="A0A9P6YYU5"/>
<reference evidence="1 2" key="1">
    <citation type="journal article" date="2020" name="Microb. Genom.">
        <title>Genetic diversity of clinical and environmental Mucorales isolates obtained from an investigation of mucormycosis cases among solid organ transplant recipients.</title>
        <authorList>
            <person name="Nguyen M.H."/>
            <person name="Kaul D."/>
            <person name="Muto C."/>
            <person name="Cheng S.J."/>
            <person name="Richter R.A."/>
            <person name="Bruno V.M."/>
            <person name="Liu G."/>
            <person name="Beyhan S."/>
            <person name="Sundermann A.J."/>
            <person name="Mounaud S."/>
            <person name="Pasculle A.W."/>
            <person name="Nierman W.C."/>
            <person name="Driscoll E."/>
            <person name="Cumbie R."/>
            <person name="Clancy C.J."/>
            <person name="Dupont C.L."/>
        </authorList>
    </citation>
    <scope>NUCLEOTIDE SEQUENCE [LARGE SCALE GENOMIC DNA]</scope>
    <source>
        <strain evidence="1 2">GL24</strain>
    </source>
</reference>
<evidence type="ECO:0000313" key="2">
    <source>
        <dbReference type="Proteomes" id="UP000740926"/>
    </source>
</evidence>
<accession>A0A9P6YYU5</accession>
<keyword evidence="2" id="KW-1185">Reference proteome</keyword>
<proteinExistence type="predicted"/>
<dbReference type="Proteomes" id="UP000740926">
    <property type="component" value="Unassembled WGS sequence"/>
</dbReference>
<organism evidence="1 2">
    <name type="scientific">Rhizopus delemar</name>
    <dbReference type="NCBI Taxonomy" id="936053"/>
    <lineage>
        <taxon>Eukaryota</taxon>
        <taxon>Fungi</taxon>
        <taxon>Fungi incertae sedis</taxon>
        <taxon>Mucoromycota</taxon>
        <taxon>Mucoromycotina</taxon>
        <taxon>Mucoromycetes</taxon>
        <taxon>Mucorales</taxon>
        <taxon>Mucorineae</taxon>
        <taxon>Rhizopodaceae</taxon>
        <taxon>Rhizopus</taxon>
    </lineage>
</organism>
<evidence type="ECO:0000313" key="1">
    <source>
        <dbReference type="EMBL" id="KAG1567285.1"/>
    </source>
</evidence>
<comment type="caution">
    <text evidence="1">The sequence shown here is derived from an EMBL/GenBank/DDBJ whole genome shotgun (WGS) entry which is preliminary data.</text>
</comment>
<gene>
    <name evidence="1" type="ORF">G6F50_008352</name>
</gene>
<sequence length="512" mass="60286">MLTLVEDEAKIEECLKKYLQETKVLDWKYENAIREILDLGFQSYEVETDLKKLGGMYKSLIQHVKDEHWETYSKDENQKITHIIEHMDFLSTAAPIKKLLKEKKYQIEYKQSLENTVLDAREEEEYKKKKKAEEKRFDKLSPTKKFAHLAKYYGEDGVLDLNTANIPRRFSKQLRSMKAKCNIVLQPLVTLEEREMLLDISKCQNTAGVEKLLTTWYSKYDFMPNCRFIRFALAAGLEIWNSKALTKKGHGEDWFRMHLYSNVWDKAFFDDDEFETKRSECFSQVMKVLKEIDGDTRLQRLDFILRDLNTDNDVMTAEEKPTLKGVKADIKKGEQLKKNTLYLWSKQVKSNVLMEELEAISCQWQGTKLTIYGSRLLSSDLILTYKKGTFHIPVSVRHLSEFSKLLMAVISLKRIVKLNYTKFTLILEEKYKNEIENLVFDEEFLNEVSFISNSTDSNNGEAETDEDEKNNDDFVETTLAKIKNLKMDEKGLKKFSDWEDLLLHDRTKRRRI</sequence>
<name>A0A9P6YYU5_9FUNG</name>
<protein>
    <submittedName>
        <fullName evidence="1">Uncharacterized protein</fullName>
    </submittedName>
</protein>
<dbReference type="EMBL" id="JAANIU010001468">
    <property type="protein sequence ID" value="KAG1567285.1"/>
    <property type="molecule type" value="Genomic_DNA"/>
</dbReference>